<dbReference type="SUPFAM" id="SSF141868">
    <property type="entry name" value="EAL domain-like"/>
    <property type="match status" value="1"/>
</dbReference>
<keyword evidence="1" id="KW-0175">Coiled coil</keyword>
<protein>
    <submittedName>
        <fullName evidence="3">HDOD domain-containing protein</fullName>
    </submittedName>
</protein>
<gene>
    <name evidence="3" type="ORF">OM076_38235</name>
</gene>
<dbReference type="SMART" id="SM00091">
    <property type="entry name" value="PAS"/>
    <property type="match status" value="1"/>
</dbReference>
<dbReference type="Pfam" id="PF08668">
    <property type="entry name" value="HDOD"/>
    <property type="match status" value="1"/>
</dbReference>
<reference evidence="3" key="1">
    <citation type="submission" date="2022-10" db="EMBL/GenBank/DDBJ databases">
        <title>The WGS of Solirubrobacter ginsenosidimutans DSM 21036.</title>
        <authorList>
            <person name="Jiang Z."/>
        </authorList>
    </citation>
    <scope>NUCLEOTIDE SEQUENCE</scope>
    <source>
        <strain evidence="3">DSM 21036</strain>
    </source>
</reference>
<evidence type="ECO:0000256" key="1">
    <source>
        <dbReference type="SAM" id="Coils"/>
    </source>
</evidence>
<feature type="coiled-coil region" evidence="1">
    <location>
        <begin position="22"/>
        <end position="49"/>
    </location>
</feature>
<accession>A0A9X3N0V7</accession>
<keyword evidence="4" id="KW-1185">Reference proteome</keyword>
<evidence type="ECO:0000259" key="2">
    <source>
        <dbReference type="PROSITE" id="PS51833"/>
    </source>
</evidence>
<dbReference type="Gene3D" id="3.20.20.450">
    <property type="entry name" value="EAL domain"/>
    <property type="match status" value="1"/>
</dbReference>
<feature type="domain" description="HDOD" evidence="2">
    <location>
        <begin position="325"/>
        <end position="513"/>
    </location>
</feature>
<comment type="caution">
    <text evidence="3">The sequence shown here is derived from an EMBL/GenBank/DDBJ whole genome shotgun (WGS) entry which is preliminary data.</text>
</comment>
<dbReference type="InterPro" id="IPR052340">
    <property type="entry name" value="RNase_Y/CdgJ"/>
</dbReference>
<dbReference type="CDD" id="cd00130">
    <property type="entry name" value="PAS"/>
    <property type="match status" value="1"/>
</dbReference>
<dbReference type="AlphaFoldDB" id="A0A9X3N0V7"/>
<dbReference type="InterPro" id="IPR035965">
    <property type="entry name" value="PAS-like_dom_sf"/>
</dbReference>
<name>A0A9X3N0V7_9ACTN</name>
<dbReference type="PANTHER" id="PTHR33525:SF4">
    <property type="entry name" value="CYCLIC DI-GMP PHOSPHODIESTERASE CDGJ"/>
    <property type="match status" value="1"/>
</dbReference>
<dbReference type="SUPFAM" id="SSF109604">
    <property type="entry name" value="HD-domain/PDEase-like"/>
    <property type="match status" value="1"/>
</dbReference>
<proteinExistence type="predicted"/>
<dbReference type="PANTHER" id="PTHR33525">
    <property type="match status" value="1"/>
</dbReference>
<dbReference type="EMBL" id="JAPDOD010000060">
    <property type="protein sequence ID" value="MDA0166167.1"/>
    <property type="molecule type" value="Genomic_DNA"/>
</dbReference>
<sequence>MIAALVLAVVLIAVVAIAVTRVRALEGERRTLESERARLAAEGEQLRAQLAERRRDVDELIPYRDAVDAAEDWIWATDEDGTVRFSSPAAGALLGRDELLGVALSELTHPDDQAVGWSGVLRRKHADGSWRTVDSRSVRAGRGWQGIDRDLTAAPPASATPGVAVVRLPVVDGRREVIAYELIGDGDVLGGFSPAALLELGAGRPVWVGLDTAAPPELDRSRTVLQVTPSTPVEQAVALTAQGFALALDGFDGAAELLDHCGIVKVGVAGREDEDLRALLAEPASRGLTLVATGVAGAEEFTRCRLLGFSHFQGEFFARPAGEQGGGGAIGSLQALGELTTSDASFEQLERIISADVGLSVGLLRHVNSAFFALPRKIDTVREALTLLGPRAVRRWATVVALSSVPEAPDQLVALALLRGRMCELLGRGMSEEERDRLFTVGLFSVADALLDASMEHVLETLPFSDEITGALLRLEGPLGRTLGTVLRYEQGHFPETGDPAELAEAYLGALKWADDAGRWVAQ</sequence>
<dbReference type="RefSeq" id="WP_270045426.1">
    <property type="nucleotide sequence ID" value="NZ_JAPDOD010000060.1"/>
</dbReference>
<dbReference type="SUPFAM" id="SSF55785">
    <property type="entry name" value="PYP-like sensor domain (PAS domain)"/>
    <property type="match status" value="1"/>
</dbReference>
<dbReference type="InterPro" id="IPR013976">
    <property type="entry name" value="HDOD"/>
</dbReference>
<evidence type="ECO:0000313" key="4">
    <source>
        <dbReference type="Proteomes" id="UP001149140"/>
    </source>
</evidence>
<dbReference type="Proteomes" id="UP001149140">
    <property type="component" value="Unassembled WGS sequence"/>
</dbReference>
<dbReference type="InterPro" id="IPR035919">
    <property type="entry name" value="EAL_sf"/>
</dbReference>
<evidence type="ECO:0000313" key="3">
    <source>
        <dbReference type="EMBL" id="MDA0166167.1"/>
    </source>
</evidence>
<dbReference type="Gene3D" id="3.30.450.20">
    <property type="entry name" value="PAS domain"/>
    <property type="match status" value="1"/>
</dbReference>
<dbReference type="Gene3D" id="1.10.3210.10">
    <property type="entry name" value="Hypothetical protein af1432"/>
    <property type="match status" value="1"/>
</dbReference>
<organism evidence="3 4">
    <name type="scientific">Solirubrobacter ginsenosidimutans</name>
    <dbReference type="NCBI Taxonomy" id="490573"/>
    <lineage>
        <taxon>Bacteria</taxon>
        <taxon>Bacillati</taxon>
        <taxon>Actinomycetota</taxon>
        <taxon>Thermoleophilia</taxon>
        <taxon>Solirubrobacterales</taxon>
        <taxon>Solirubrobacteraceae</taxon>
        <taxon>Solirubrobacter</taxon>
    </lineage>
</organism>
<dbReference type="InterPro" id="IPR000014">
    <property type="entry name" value="PAS"/>
</dbReference>
<dbReference type="PROSITE" id="PS51833">
    <property type="entry name" value="HDOD"/>
    <property type="match status" value="1"/>
</dbReference>